<dbReference type="Proteomes" id="UP000619788">
    <property type="component" value="Unassembled WGS sequence"/>
</dbReference>
<accession>A0A8J3WPD4</accession>
<keyword evidence="3" id="KW-1185">Reference proteome</keyword>
<reference evidence="2 3" key="1">
    <citation type="submission" date="2021-01" db="EMBL/GenBank/DDBJ databases">
        <title>Whole genome shotgun sequence of Planobispora siamensis NBRC 107568.</title>
        <authorList>
            <person name="Komaki H."/>
            <person name="Tamura T."/>
        </authorList>
    </citation>
    <scope>NUCLEOTIDE SEQUENCE [LARGE SCALE GENOMIC DNA]</scope>
    <source>
        <strain evidence="2 3">NBRC 107568</strain>
    </source>
</reference>
<keyword evidence="1" id="KW-0812">Transmembrane</keyword>
<proteinExistence type="predicted"/>
<keyword evidence="1" id="KW-1133">Transmembrane helix</keyword>
<gene>
    <name evidence="2" type="ORF">Psi01_77130</name>
</gene>
<dbReference type="AlphaFoldDB" id="A0A8J3WPD4"/>
<feature type="transmembrane region" description="Helical" evidence="1">
    <location>
        <begin position="31"/>
        <end position="53"/>
    </location>
</feature>
<keyword evidence="1" id="KW-0472">Membrane</keyword>
<comment type="caution">
    <text evidence="2">The sequence shown here is derived from an EMBL/GenBank/DDBJ whole genome shotgun (WGS) entry which is preliminary data.</text>
</comment>
<sequence>MGQARAPIPGCFAVLQTSADRRGYPHAMADMIRIVVLTAVVVIAVIGLIWLAVRLAHRPRNTLLGGALSPELVSRAREIKESGQFDEAVFLIRGETGMSQRSAARLVRRL</sequence>
<evidence type="ECO:0000313" key="2">
    <source>
        <dbReference type="EMBL" id="GIH97083.1"/>
    </source>
</evidence>
<name>A0A8J3WPD4_9ACTN</name>
<dbReference type="EMBL" id="BOOJ01000076">
    <property type="protein sequence ID" value="GIH97083.1"/>
    <property type="molecule type" value="Genomic_DNA"/>
</dbReference>
<evidence type="ECO:0000313" key="3">
    <source>
        <dbReference type="Proteomes" id="UP000619788"/>
    </source>
</evidence>
<protein>
    <submittedName>
        <fullName evidence="2">Uncharacterized protein</fullName>
    </submittedName>
</protein>
<evidence type="ECO:0000256" key="1">
    <source>
        <dbReference type="SAM" id="Phobius"/>
    </source>
</evidence>
<organism evidence="2 3">
    <name type="scientific">Planobispora siamensis</name>
    <dbReference type="NCBI Taxonomy" id="936338"/>
    <lineage>
        <taxon>Bacteria</taxon>
        <taxon>Bacillati</taxon>
        <taxon>Actinomycetota</taxon>
        <taxon>Actinomycetes</taxon>
        <taxon>Streptosporangiales</taxon>
        <taxon>Streptosporangiaceae</taxon>
        <taxon>Planobispora</taxon>
    </lineage>
</organism>